<feature type="compositionally biased region" description="Low complexity" evidence="2">
    <location>
        <begin position="395"/>
        <end position="406"/>
    </location>
</feature>
<feature type="compositionally biased region" description="Low complexity" evidence="2">
    <location>
        <begin position="225"/>
        <end position="236"/>
    </location>
</feature>
<reference evidence="4 5" key="1">
    <citation type="journal article" date="2014" name="Genome Biol. Evol.">
        <title>Comparative genomics and transcriptomics analyses reveal divergent lifestyle features of nematode endoparasitic fungus Hirsutella minnesotensis.</title>
        <authorList>
            <person name="Lai Y."/>
            <person name="Liu K."/>
            <person name="Zhang X."/>
            <person name="Zhang X."/>
            <person name="Li K."/>
            <person name="Wang N."/>
            <person name="Shu C."/>
            <person name="Wu Y."/>
            <person name="Wang C."/>
            <person name="Bushley K.E."/>
            <person name="Xiang M."/>
            <person name="Liu X."/>
        </authorList>
    </citation>
    <scope>NUCLEOTIDE SEQUENCE [LARGE SCALE GENOMIC DNA]</scope>
    <source>
        <strain evidence="4 5">3608</strain>
    </source>
</reference>
<feature type="region of interest" description="Disordered" evidence="2">
    <location>
        <begin position="19"/>
        <end position="135"/>
    </location>
</feature>
<dbReference type="InterPro" id="IPR058348">
    <property type="entry name" value="DUF8035"/>
</dbReference>
<evidence type="ECO:0000256" key="1">
    <source>
        <dbReference type="SAM" id="Coils"/>
    </source>
</evidence>
<keyword evidence="5" id="KW-1185">Reference proteome</keyword>
<feature type="compositionally biased region" description="Basic and acidic residues" evidence="2">
    <location>
        <begin position="19"/>
        <end position="94"/>
    </location>
</feature>
<dbReference type="EMBL" id="KQ030517">
    <property type="protein sequence ID" value="KJZ75423.1"/>
    <property type="molecule type" value="Genomic_DNA"/>
</dbReference>
<proteinExistence type="predicted"/>
<evidence type="ECO:0000313" key="4">
    <source>
        <dbReference type="EMBL" id="KJZ75423.1"/>
    </source>
</evidence>
<feature type="region of interest" description="Disordered" evidence="2">
    <location>
        <begin position="194"/>
        <end position="251"/>
    </location>
</feature>
<feature type="region of interest" description="Disordered" evidence="2">
    <location>
        <begin position="394"/>
        <end position="416"/>
    </location>
</feature>
<keyword evidence="1" id="KW-0175">Coiled coil</keyword>
<evidence type="ECO:0000256" key="2">
    <source>
        <dbReference type="SAM" id="MobiDB-lite"/>
    </source>
</evidence>
<evidence type="ECO:0000259" key="3">
    <source>
        <dbReference type="Pfam" id="PF26118"/>
    </source>
</evidence>
<sequence>MAGERWDRDRLVYERDRLEDERYQMRGARGRDRSDERHDRPPRFHDDDLVRDRRYYDDDVRPEPRRERAPPVDYERRVVMEKDREREYHRDSSPRRPGFHRRQSSLDTYDRRPLRQFYEREEYPPPARREDIYREDYRAPAYTPIPLPKSRALPPPRRYAEREYYDDAALLEQDYYREDELRILPERIRERELVRSRDRRDRSRESRTTRSRTHRSSSHTHRSSSRSSSSSSRSSSSGGGTTVRSEYPKKGKTKIPIRLVSRRALIDLGYPFIEEGHTIIVQKALGQENIDELLKLSEEYNKAEQEVAAARSSAGSIAEERREEVAVSVHTAHRTAPPPPATVAPPPVAAPPPLVMAYPPPVAAPPPMVAPAIVEAAPPVEVIDRRTVIREVSPARTATTSTSSYDSHYHHRHHHHDDLTVGPVIHRSRSRSRSGREIRAEIRALEKELAHRPKGVIGEREVVRTERLPDGELVIYQEKVERQVAGPKPPRIEKDKKGPPPKLMRAMLSTLT</sequence>
<feature type="compositionally biased region" description="Basic residues" evidence="2">
    <location>
        <begin position="209"/>
        <end position="224"/>
    </location>
</feature>
<accession>A0A0F7ZUT5</accession>
<evidence type="ECO:0000313" key="5">
    <source>
        <dbReference type="Proteomes" id="UP000054481"/>
    </source>
</evidence>
<name>A0A0F7ZUT5_9HYPO</name>
<feature type="region of interest" description="Disordered" evidence="2">
    <location>
        <begin position="481"/>
        <end position="512"/>
    </location>
</feature>
<dbReference type="AlphaFoldDB" id="A0A0F7ZUT5"/>
<feature type="compositionally biased region" description="Basic and acidic residues" evidence="2">
    <location>
        <begin position="108"/>
        <end position="135"/>
    </location>
</feature>
<dbReference type="OrthoDB" id="5428245at2759"/>
<dbReference type="Pfam" id="PF26118">
    <property type="entry name" value="DUF8035"/>
    <property type="match status" value="1"/>
</dbReference>
<gene>
    <name evidence="4" type="ORF">HIM_05119</name>
</gene>
<feature type="compositionally biased region" description="Basic and acidic residues" evidence="2">
    <location>
        <begin position="194"/>
        <end position="208"/>
    </location>
</feature>
<organism evidence="4 5">
    <name type="scientific">Hirsutella minnesotensis 3608</name>
    <dbReference type="NCBI Taxonomy" id="1043627"/>
    <lineage>
        <taxon>Eukaryota</taxon>
        <taxon>Fungi</taxon>
        <taxon>Dikarya</taxon>
        <taxon>Ascomycota</taxon>
        <taxon>Pezizomycotina</taxon>
        <taxon>Sordariomycetes</taxon>
        <taxon>Hypocreomycetidae</taxon>
        <taxon>Hypocreales</taxon>
        <taxon>Ophiocordycipitaceae</taxon>
        <taxon>Hirsutella</taxon>
    </lineage>
</organism>
<feature type="domain" description="DUF8035" evidence="3">
    <location>
        <begin position="249"/>
        <end position="302"/>
    </location>
</feature>
<dbReference type="Proteomes" id="UP000054481">
    <property type="component" value="Unassembled WGS sequence"/>
</dbReference>
<protein>
    <recommendedName>
        <fullName evidence="3">DUF8035 domain-containing protein</fullName>
    </recommendedName>
</protein>
<feature type="coiled-coil region" evidence="1">
    <location>
        <begin position="286"/>
        <end position="313"/>
    </location>
</feature>